<dbReference type="Proteomes" id="UP000030013">
    <property type="component" value="Unassembled WGS sequence"/>
</dbReference>
<evidence type="ECO:0000313" key="3">
    <source>
        <dbReference type="Proteomes" id="UP000030013"/>
    </source>
</evidence>
<feature type="region of interest" description="Disordered" evidence="1">
    <location>
        <begin position="403"/>
        <end position="422"/>
    </location>
</feature>
<keyword evidence="3" id="KW-1185">Reference proteome</keyword>
<proteinExistence type="predicted"/>
<dbReference type="eggNOG" id="ENOG5033HDU">
    <property type="taxonomic scope" value="Bacteria"/>
</dbReference>
<dbReference type="STRING" id="1385519.N801_00775"/>
<organism evidence="2 3">
    <name type="scientific">Knoellia aerolata DSM 18566</name>
    <dbReference type="NCBI Taxonomy" id="1385519"/>
    <lineage>
        <taxon>Bacteria</taxon>
        <taxon>Bacillati</taxon>
        <taxon>Actinomycetota</taxon>
        <taxon>Actinomycetes</taxon>
        <taxon>Micrococcales</taxon>
        <taxon>Intrasporangiaceae</taxon>
        <taxon>Knoellia</taxon>
    </lineage>
</organism>
<comment type="caution">
    <text evidence="2">The sequence shown here is derived from an EMBL/GenBank/DDBJ whole genome shotgun (WGS) entry which is preliminary data.</text>
</comment>
<evidence type="ECO:0000313" key="2">
    <source>
        <dbReference type="EMBL" id="KGN42337.1"/>
    </source>
</evidence>
<protein>
    <submittedName>
        <fullName evidence="2">Uncharacterized protein</fullName>
    </submittedName>
</protein>
<sequence length="578" mass="60176">MVDPEVLYAALVSGSSSTVRGQADTVGDAMKKVEESATRVDEAADRPTWTSAASAGYRVRTAGVGQGIQVNHFALGRLQTALTTGAHAYDAMEDHATTAIGHWRDRPSGLNPVVEELLALLVHARLVSVSATYSARLATVAAFAAGEKIDRDELDADTLEWLANGMDRTADWLKEHGGGLGPLIPNLGLSGDTRGLTPQGLGIDPTTGWIIQTSYSKDGDQPSTLSMVDPSTGKEMVDVELGGWTGQDSAGDDVDLPTPDHAGGVASDGTYTYVTSSGNPSHVFTYLSSDLRDGGSGPVQPIGPPTQLPDGAGAYGTVKDGALYVGTHVGDIGRGGNAYDGADDDGRLYRYTPDGHGGWTQDTTFGGGAGYVHTPPQAQGVVVRDGEYVFSTSLGRDRAGRLITQDRQDDEPGNGDRGDAYELPHMSEGIIELDGEIVATYESGADAYGPDGSDDDDLWANPYMTRTSLEALGLSEDIEVSPESLRGAATDFDAAARPLAAAANLVGRVTVSASSFGEVPSATTLATALNDQLGKGERSLDAGARAVHRTSAVLAGNARTYTDTDDYAADAIRRPGAP</sequence>
<reference evidence="2 3" key="1">
    <citation type="submission" date="2013-08" db="EMBL/GenBank/DDBJ databases">
        <title>The genome sequence of Knoellia aerolata.</title>
        <authorList>
            <person name="Zhu W."/>
            <person name="Wang G."/>
        </authorList>
    </citation>
    <scope>NUCLEOTIDE SEQUENCE [LARGE SCALE GENOMIC DNA]</scope>
    <source>
        <strain evidence="2 3">DSM 18566</strain>
    </source>
</reference>
<dbReference type="EMBL" id="AVPL01000006">
    <property type="protein sequence ID" value="KGN42337.1"/>
    <property type="molecule type" value="Genomic_DNA"/>
</dbReference>
<dbReference type="RefSeq" id="WP_035933396.1">
    <property type="nucleotide sequence ID" value="NZ_AVPL01000006.1"/>
</dbReference>
<name>A0A0A0K1Y2_9MICO</name>
<evidence type="ECO:0000256" key="1">
    <source>
        <dbReference type="SAM" id="MobiDB-lite"/>
    </source>
</evidence>
<dbReference type="OrthoDB" id="5380360at2"/>
<gene>
    <name evidence="2" type="ORF">N801_00775</name>
</gene>
<accession>A0A0A0K1Y2</accession>
<dbReference type="AlphaFoldDB" id="A0A0A0K1Y2"/>